<keyword evidence="6" id="KW-0460">Magnesium</keyword>
<feature type="binding site" evidence="6">
    <location>
        <position position="287"/>
    </location>
    <ligand>
        <name>Mg(2+)</name>
        <dbReference type="ChEBI" id="CHEBI:18420"/>
    </ligand>
</feature>
<dbReference type="Proteomes" id="UP000077349">
    <property type="component" value="Unassembled WGS sequence"/>
</dbReference>
<comment type="function">
    <text evidence="6">Exhibits a very high intrinsic GTPase hydrolysis rate. Involved in the addition of a carboxymethylaminomethyl (cmnm) group at the wobble position (U34) of certain tRNAs, forming tRNA-cmnm(5)s(2)U34.</text>
</comment>
<evidence type="ECO:0000256" key="6">
    <source>
        <dbReference type="HAMAP-Rule" id="MF_00379"/>
    </source>
</evidence>
<dbReference type="GO" id="GO:0003924">
    <property type="term" value="F:GTPase activity"/>
    <property type="evidence" value="ECO:0007669"/>
    <property type="project" value="UniProtKB-UniRule"/>
</dbReference>
<feature type="binding site" evidence="6">
    <location>
        <begin position="262"/>
        <end position="267"/>
    </location>
    <ligand>
        <name>GTP</name>
        <dbReference type="ChEBI" id="CHEBI:37565"/>
    </ligand>
</feature>
<dbReference type="Pfam" id="PF10396">
    <property type="entry name" value="TrmE_N"/>
    <property type="match status" value="1"/>
</dbReference>
<evidence type="ECO:0000259" key="9">
    <source>
        <dbReference type="Pfam" id="PF10396"/>
    </source>
</evidence>
<dbReference type="InterPro" id="IPR006073">
    <property type="entry name" value="GTP-bd"/>
</dbReference>
<dbReference type="EC" id="3.6.-.-" evidence="6"/>
<dbReference type="PANTHER" id="PTHR42714:SF2">
    <property type="entry name" value="TRNA MODIFICATION GTPASE GTPBP3, MITOCHONDRIAL"/>
    <property type="match status" value="1"/>
</dbReference>
<dbReference type="PATRIC" id="fig|178901.16.peg.918"/>
<protein>
    <recommendedName>
        <fullName evidence="6">tRNA modification GTPase MnmE</fullName>
        <ecNumber evidence="6">3.6.-.-</ecNumber>
    </recommendedName>
</protein>
<organism evidence="11 12">
    <name type="scientific">Acetobacter malorum</name>
    <dbReference type="NCBI Taxonomy" id="178901"/>
    <lineage>
        <taxon>Bacteria</taxon>
        <taxon>Pseudomonadati</taxon>
        <taxon>Pseudomonadota</taxon>
        <taxon>Alphaproteobacteria</taxon>
        <taxon>Acetobacterales</taxon>
        <taxon>Acetobacteraceae</taxon>
        <taxon>Acetobacter</taxon>
    </lineage>
</organism>
<dbReference type="GO" id="GO:0005737">
    <property type="term" value="C:cytoplasm"/>
    <property type="evidence" value="ECO:0007669"/>
    <property type="project" value="UniProtKB-SubCell"/>
</dbReference>
<dbReference type="EMBL" id="LVHD01000010">
    <property type="protein sequence ID" value="OAG77895.1"/>
    <property type="molecule type" value="Genomic_DNA"/>
</dbReference>
<dbReference type="InterPro" id="IPR027368">
    <property type="entry name" value="MnmE_dom2"/>
</dbReference>
<dbReference type="Pfam" id="PF01926">
    <property type="entry name" value="MMR_HSR1"/>
    <property type="match status" value="1"/>
</dbReference>
<evidence type="ECO:0000256" key="4">
    <source>
        <dbReference type="ARBA" id="ARBA00022958"/>
    </source>
</evidence>
<dbReference type="AlphaFoldDB" id="A0A177GEP0"/>
<name>A0A177GEP0_9PROT</name>
<dbReference type="InterPro" id="IPR027266">
    <property type="entry name" value="TrmE/GcvT-like"/>
</dbReference>
<dbReference type="Gene3D" id="1.20.120.430">
    <property type="entry name" value="tRNA modification GTPase MnmE domain 2"/>
    <property type="match status" value="1"/>
</dbReference>
<feature type="domain" description="MnmE helical" evidence="10">
    <location>
        <begin position="159"/>
        <end position="469"/>
    </location>
</feature>
<reference evidence="11 12" key="1">
    <citation type="submission" date="2016-03" db="EMBL/GenBank/DDBJ databases">
        <title>Draft genome sequence of Acetobacter malorum CECT 7742, a strain isolated from strawberry vinegar.</title>
        <authorList>
            <person name="Sainz F."/>
            <person name="Mas A."/>
            <person name="Torija M.J."/>
        </authorList>
    </citation>
    <scope>NUCLEOTIDE SEQUENCE [LARGE SCALE GENOMIC DNA]</scope>
    <source>
        <strain evidence="11 12">CECT 7742</strain>
    </source>
</reference>
<dbReference type="STRING" id="178901.AmDm5_0932"/>
<dbReference type="Gene3D" id="3.30.1360.120">
    <property type="entry name" value="Probable tRNA modification gtpase trme, domain 1"/>
    <property type="match status" value="1"/>
</dbReference>
<feature type="binding site" evidence="6">
    <location>
        <begin position="281"/>
        <end position="287"/>
    </location>
    <ligand>
        <name>GTP</name>
        <dbReference type="ChEBI" id="CHEBI:37565"/>
    </ligand>
</feature>
<feature type="binding site" evidence="6">
    <location>
        <position position="57"/>
    </location>
    <ligand>
        <name>(6S)-5-formyl-5,6,7,8-tetrahydrofolate</name>
        <dbReference type="ChEBI" id="CHEBI:57457"/>
    </ligand>
</feature>
<dbReference type="SUPFAM" id="SSF116878">
    <property type="entry name" value="TrmE connector domain"/>
    <property type="match status" value="1"/>
</dbReference>
<feature type="binding site" evidence="6">
    <location>
        <position position="156"/>
    </location>
    <ligand>
        <name>(6S)-5-formyl-5,6,7,8-tetrahydrofolate</name>
        <dbReference type="ChEBI" id="CHEBI:57457"/>
    </ligand>
</feature>
<dbReference type="GO" id="GO:0030488">
    <property type="term" value="P:tRNA methylation"/>
    <property type="evidence" value="ECO:0007669"/>
    <property type="project" value="TreeGrafter"/>
</dbReference>
<keyword evidence="4 6" id="KW-0630">Potassium</keyword>
<dbReference type="HAMAP" id="MF_00379">
    <property type="entry name" value="GTPase_MnmE"/>
    <property type="match status" value="1"/>
</dbReference>
<dbReference type="NCBIfam" id="TIGR00450">
    <property type="entry name" value="mnmE_trmE_thdF"/>
    <property type="match status" value="1"/>
</dbReference>
<feature type="binding site" evidence="6">
    <location>
        <position position="266"/>
    </location>
    <ligand>
        <name>Mg(2+)</name>
        <dbReference type="ChEBI" id="CHEBI:18420"/>
    </ligand>
</feature>
<dbReference type="GO" id="GO:0046872">
    <property type="term" value="F:metal ion binding"/>
    <property type="evidence" value="ECO:0007669"/>
    <property type="project" value="UniProtKB-KW"/>
</dbReference>
<dbReference type="PANTHER" id="PTHR42714">
    <property type="entry name" value="TRNA MODIFICATION GTPASE GTPBP3"/>
    <property type="match status" value="1"/>
</dbReference>
<keyword evidence="1 6" id="KW-0819">tRNA processing</keyword>
<dbReference type="NCBIfam" id="NF003661">
    <property type="entry name" value="PRK05291.1-3"/>
    <property type="match status" value="1"/>
</dbReference>
<comment type="subunit">
    <text evidence="6">Homodimer. Heterotetramer of two MnmE and two MnmG subunits.</text>
</comment>
<evidence type="ECO:0000256" key="3">
    <source>
        <dbReference type="ARBA" id="ARBA00022801"/>
    </source>
</evidence>
<feature type="domain" description="GTP-binding protein TrmE N-terminal" evidence="9">
    <location>
        <begin position="40"/>
        <end position="156"/>
    </location>
</feature>
<evidence type="ECO:0000256" key="1">
    <source>
        <dbReference type="ARBA" id="ARBA00022694"/>
    </source>
</evidence>
<dbReference type="FunFam" id="3.30.1360.120:FF:000007">
    <property type="entry name" value="tRNA modification GTPase GTPBP3, mitochondrial"/>
    <property type="match status" value="1"/>
</dbReference>
<feature type="domain" description="G" evidence="8">
    <location>
        <begin position="255"/>
        <end position="341"/>
    </location>
</feature>
<keyword evidence="2 6" id="KW-0547">Nucleotide-binding</keyword>
<feature type="binding site" evidence="6">
    <location>
        <position position="472"/>
    </location>
    <ligand>
        <name>(6S)-5-formyl-5,6,7,8-tetrahydrofolate</name>
        <dbReference type="ChEBI" id="CHEBI:57457"/>
    </ligand>
</feature>
<comment type="cofactor">
    <cofactor evidence="6">
        <name>K(+)</name>
        <dbReference type="ChEBI" id="CHEBI:29103"/>
    </cofactor>
    <text evidence="6">Binds 1 potassium ion per subunit.</text>
</comment>
<keyword evidence="5 6" id="KW-0342">GTP-binding</keyword>
<dbReference type="InterPro" id="IPR025867">
    <property type="entry name" value="MnmE_helical"/>
</dbReference>
<dbReference type="eggNOG" id="COG0486">
    <property type="taxonomic scope" value="Bacteria"/>
</dbReference>
<feature type="binding site" evidence="6">
    <location>
        <begin position="306"/>
        <end position="309"/>
    </location>
    <ligand>
        <name>GTP</name>
        <dbReference type="ChEBI" id="CHEBI:37565"/>
    </ligand>
</feature>
<dbReference type="InterPro" id="IPR018948">
    <property type="entry name" value="GTP-bd_TrmE_N"/>
</dbReference>
<keyword evidence="3 6" id="KW-0378">Hydrolase</keyword>
<evidence type="ECO:0000256" key="7">
    <source>
        <dbReference type="RuleBase" id="RU003313"/>
    </source>
</evidence>
<proteinExistence type="inferred from homology"/>
<comment type="subcellular location">
    <subcellularLocation>
        <location evidence="6">Cytoplasm</location>
    </subcellularLocation>
</comment>
<dbReference type="Gene3D" id="3.40.50.300">
    <property type="entry name" value="P-loop containing nucleotide triphosphate hydrolases"/>
    <property type="match status" value="1"/>
</dbReference>
<dbReference type="InterPro" id="IPR031168">
    <property type="entry name" value="G_TrmE"/>
</dbReference>
<dbReference type="GO" id="GO:0005525">
    <property type="term" value="F:GTP binding"/>
    <property type="evidence" value="ECO:0007669"/>
    <property type="project" value="UniProtKB-UniRule"/>
</dbReference>
<dbReference type="CDD" id="cd04164">
    <property type="entry name" value="trmE"/>
    <property type="match status" value="1"/>
</dbReference>
<comment type="caution">
    <text evidence="11">The sequence shown here is derived from an EMBL/GenBank/DDBJ whole genome shotgun (WGS) entry which is preliminary data.</text>
</comment>
<evidence type="ECO:0000313" key="12">
    <source>
        <dbReference type="Proteomes" id="UP000077349"/>
    </source>
</evidence>
<sequence length="472" mass="50725">MSSTSGVRPRQRKPEFQNGLGLLKIMQEGKTTVAYQGEETIFALSTGLGRAAIAVMRVSGAGSEALLKRLIGKLPSARRAALRRVWQDAAKQDNLLDEALVLWFPGPHSYTGEDGFELHLHAGPAVIKAVAGALVEGGARPAEAGEFTRRAFMNGRMDLVEAEGISDLVEAETESQRKLALAQTDGALSRLYQNWADRLKRVLAHQEALIDFPDEDLPPEVEQGLLDEIHSLIAAMQTHIQEGDRGERIRRGVVFAITGPPNAGKSSLLNWLADRDAAIVSPMAGTTRDAIEVSGILAGVRVTFVDTAGLRETEDAIEAEGVKRALFHVKQADCVLQMFAAGDEPQEVFPASVLIGNKRDLGAVPHAVQGHPVMAVSLETGQGLDQLKALLEQKVEALTASSASGAPLLTRARHKAGVKEACACLEAALQQEWPEMRGEELRLAMRALGRLTGHVGVEDLLDAVFGQFCIGK</sequence>
<dbReference type="CDD" id="cd14858">
    <property type="entry name" value="TrmE_N"/>
    <property type="match status" value="1"/>
</dbReference>
<keyword evidence="6" id="KW-0479">Metal-binding</keyword>
<dbReference type="GO" id="GO:0002098">
    <property type="term" value="P:tRNA wobble uridine modification"/>
    <property type="evidence" value="ECO:0007669"/>
    <property type="project" value="TreeGrafter"/>
</dbReference>
<evidence type="ECO:0000259" key="8">
    <source>
        <dbReference type="Pfam" id="PF01926"/>
    </source>
</evidence>
<evidence type="ECO:0000256" key="5">
    <source>
        <dbReference type="ARBA" id="ARBA00023134"/>
    </source>
</evidence>
<comment type="similarity">
    <text evidence="6 7">Belongs to the TRAFAC class TrmE-Era-EngA-EngB-Septin-like GTPase superfamily. TrmE GTPase family.</text>
</comment>
<dbReference type="Pfam" id="PF12631">
    <property type="entry name" value="MnmE_helical"/>
    <property type="match status" value="1"/>
</dbReference>
<gene>
    <name evidence="6" type="primary">mnmE</name>
    <name evidence="6" type="synonym">trmE</name>
    <name evidence="11" type="ORF">Amal_00867</name>
</gene>
<evidence type="ECO:0000313" key="11">
    <source>
        <dbReference type="EMBL" id="OAG77895.1"/>
    </source>
</evidence>
<dbReference type="InterPro" id="IPR004520">
    <property type="entry name" value="GTPase_MnmE"/>
</dbReference>
<keyword evidence="6" id="KW-0963">Cytoplasm</keyword>
<evidence type="ECO:0000256" key="2">
    <source>
        <dbReference type="ARBA" id="ARBA00022741"/>
    </source>
</evidence>
<dbReference type="SUPFAM" id="SSF52540">
    <property type="entry name" value="P-loop containing nucleoside triphosphate hydrolases"/>
    <property type="match status" value="1"/>
</dbReference>
<comment type="caution">
    <text evidence="6">Lacks conserved residue(s) required for the propagation of feature annotation.</text>
</comment>
<evidence type="ECO:0000259" key="10">
    <source>
        <dbReference type="Pfam" id="PF12631"/>
    </source>
</evidence>
<dbReference type="InterPro" id="IPR027417">
    <property type="entry name" value="P-loop_NTPase"/>
</dbReference>
<feature type="binding site" evidence="6">
    <location>
        <position position="117"/>
    </location>
    <ligand>
        <name>(6S)-5-formyl-5,6,7,8-tetrahydrofolate</name>
        <dbReference type="ChEBI" id="CHEBI:57457"/>
    </ligand>
</feature>
<accession>A0A177GEP0</accession>